<dbReference type="CDD" id="cd12148">
    <property type="entry name" value="fungal_TF_MHR"/>
    <property type="match status" value="1"/>
</dbReference>
<evidence type="ECO:0000313" key="8">
    <source>
        <dbReference type="EMBL" id="KAF1975360.1"/>
    </source>
</evidence>
<feature type="region of interest" description="Disordered" evidence="6">
    <location>
        <begin position="67"/>
        <end position="111"/>
    </location>
</feature>
<feature type="compositionally biased region" description="Polar residues" evidence="6">
    <location>
        <begin position="595"/>
        <end position="612"/>
    </location>
</feature>
<reference evidence="8" key="1">
    <citation type="journal article" date="2020" name="Stud. Mycol.">
        <title>101 Dothideomycetes genomes: a test case for predicting lifestyles and emergence of pathogens.</title>
        <authorList>
            <person name="Haridas S."/>
            <person name="Albert R."/>
            <person name="Binder M."/>
            <person name="Bloem J."/>
            <person name="Labutti K."/>
            <person name="Salamov A."/>
            <person name="Andreopoulos B."/>
            <person name="Baker S."/>
            <person name="Barry K."/>
            <person name="Bills G."/>
            <person name="Bluhm B."/>
            <person name="Cannon C."/>
            <person name="Castanera R."/>
            <person name="Culley D."/>
            <person name="Daum C."/>
            <person name="Ezra D."/>
            <person name="Gonzalez J."/>
            <person name="Henrissat B."/>
            <person name="Kuo A."/>
            <person name="Liang C."/>
            <person name="Lipzen A."/>
            <person name="Lutzoni F."/>
            <person name="Magnuson J."/>
            <person name="Mondo S."/>
            <person name="Nolan M."/>
            <person name="Ohm R."/>
            <person name="Pangilinan J."/>
            <person name="Park H.-J."/>
            <person name="Ramirez L."/>
            <person name="Alfaro M."/>
            <person name="Sun H."/>
            <person name="Tritt A."/>
            <person name="Yoshinaga Y."/>
            <person name="Zwiers L.-H."/>
            <person name="Turgeon B."/>
            <person name="Goodwin S."/>
            <person name="Spatafora J."/>
            <person name="Crous P."/>
            <person name="Grigoriev I."/>
        </authorList>
    </citation>
    <scope>NUCLEOTIDE SEQUENCE</scope>
    <source>
        <strain evidence="8">CBS 107.79</strain>
    </source>
</reference>
<keyword evidence="4" id="KW-0804">Transcription</keyword>
<dbReference type="GO" id="GO:0008270">
    <property type="term" value="F:zinc ion binding"/>
    <property type="evidence" value="ECO:0007669"/>
    <property type="project" value="InterPro"/>
</dbReference>
<sequence>MTYSRLSFVSPSTPPPVPTSMQEQVPRDQARPTVACLRCREQKLKCGRELPSCERCRKQSALCTYPSPPDRKQIAQKTRRTKASQPGSEKRLQNSLSPSATTNPAKRRCTSPAAPTPFHCLAEPEAAELPSTEIGLLLQEVFYKRVYNSTLLTHRTVSFQVYMLKKMPEYVQRSIFAIAAIFLQEVDSPYHKYLKLLPMQTIHQKSWAWAHAASVEVLSHVDEPSVLKIGALQNLQLYYFSRGEIIRAKVHASLAYQLSRLLGYNKLQEPENSPPNSGLRFDREIRRRSFWASWCTMCLGSDNLSSEQLLASAVGLPLPARFEPGGSIQGVDLTLGQQLTPEWTPRTDDKQPNSLMAELVRLLGIWTKVRAWVSHSRSLPISERLRELMRLDGLLEAVEQSMQLPIIDLSASAESPDESPELLVSFCSVYHLSRLLLPAFEVLVIEDRPLLLGEATDTPAGVCSGVVYAQAVAFTELLKQFIAKNLDITRLWPFTGYAAFMVGHVFLNMYTAMLQPPDESKNGVAGAHGPDSEEIKVLQTVLEVLSIYWRPLQTLAANLQEAVDTARSADGISSGTRAFPWEYINFFTESDLMSHSVQTNHQQHGESHIQTSVDEEETPQSGSGVQPSAFESLMSGHE</sequence>
<feature type="region of interest" description="Disordered" evidence="6">
    <location>
        <begin position="1"/>
        <end position="32"/>
    </location>
</feature>
<dbReference type="GO" id="GO:0005634">
    <property type="term" value="C:nucleus"/>
    <property type="evidence" value="ECO:0007669"/>
    <property type="project" value="UniProtKB-SubCell"/>
</dbReference>
<name>A0A6A5VF72_9PLEO</name>
<evidence type="ECO:0000313" key="9">
    <source>
        <dbReference type="Proteomes" id="UP000800036"/>
    </source>
</evidence>
<dbReference type="InterPro" id="IPR050815">
    <property type="entry name" value="TF_fung"/>
</dbReference>
<keyword evidence="2" id="KW-0479">Metal-binding</keyword>
<dbReference type="Gene3D" id="4.10.240.10">
    <property type="entry name" value="Zn(2)-C6 fungal-type DNA-binding domain"/>
    <property type="match status" value="1"/>
</dbReference>
<keyword evidence="9" id="KW-1185">Reference proteome</keyword>
<proteinExistence type="predicted"/>
<evidence type="ECO:0000256" key="1">
    <source>
        <dbReference type="ARBA" id="ARBA00004123"/>
    </source>
</evidence>
<dbReference type="AlphaFoldDB" id="A0A6A5VF72"/>
<protein>
    <recommendedName>
        <fullName evidence="7">Zn(2)-C6 fungal-type domain-containing protein</fullName>
    </recommendedName>
</protein>
<feature type="region of interest" description="Disordered" evidence="6">
    <location>
        <begin position="595"/>
        <end position="638"/>
    </location>
</feature>
<dbReference type="PANTHER" id="PTHR47338:SF5">
    <property type="entry name" value="ZN(II)2CYS6 TRANSCRIPTION FACTOR (EUROFUNG)"/>
    <property type="match status" value="1"/>
</dbReference>
<evidence type="ECO:0000256" key="2">
    <source>
        <dbReference type="ARBA" id="ARBA00022723"/>
    </source>
</evidence>
<dbReference type="InterPro" id="IPR036864">
    <property type="entry name" value="Zn2-C6_fun-type_DNA-bd_sf"/>
</dbReference>
<dbReference type="SUPFAM" id="SSF57701">
    <property type="entry name" value="Zn2/Cys6 DNA-binding domain"/>
    <property type="match status" value="1"/>
</dbReference>
<dbReference type="GO" id="GO:0000981">
    <property type="term" value="F:DNA-binding transcription factor activity, RNA polymerase II-specific"/>
    <property type="evidence" value="ECO:0007669"/>
    <property type="project" value="InterPro"/>
</dbReference>
<dbReference type="SMART" id="SM00066">
    <property type="entry name" value="GAL4"/>
    <property type="match status" value="1"/>
</dbReference>
<dbReference type="PANTHER" id="PTHR47338">
    <property type="entry name" value="ZN(II)2CYS6 TRANSCRIPTION FACTOR (EUROFUNG)-RELATED"/>
    <property type="match status" value="1"/>
</dbReference>
<dbReference type="PROSITE" id="PS00463">
    <property type="entry name" value="ZN2_CY6_FUNGAL_1"/>
    <property type="match status" value="1"/>
</dbReference>
<keyword evidence="5" id="KW-0539">Nucleus</keyword>
<feature type="domain" description="Zn(2)-C6 fungal-type" evidence="7">
    <location>
        <begin position="35"/>
        <end position="65"/>
    </location>
</feature>
<evidence type="ECO:0000259" key="7">
    <source>
        <dbReference type="PROSITE" id="PS50048"/>
    </source>
</evidence>
<dbReference type="CDD" id="cd00067">
    <property type="entry name" value="GAL4"/>
    <property type="match status" value="1"/>
</dbReference>
<accession>A0A6A5VF72</accession>
<dbReference type="InterPro" id="IPR001138">
    <property type="entry name" value="Zn2Cys6_DnaBD"/>
</dbReference>
<dbReference type="PROSITE" id="PS50048">
    <property type="entry name" value="ZN2_CY6_FUNGAL_2"/>
    <property type="match status" value="1"/>
</dbReference>
<keyword evidence="3" id="KW-0805">Transcription regulation</keyword>
<gene>
    <name evidence="8" type="ORF">BU23DRAFT_597899</name>
</gene>
<evidence type="ECO:0000256" key="4">
    <source>
        <dbReference type="ARBA" id="ARBA00023163"/>
    </source>
</evidence>
<comment type="subcellular location">
    <subcellularLocation>
        <location evidence="1">Nucleus</location>
    </subcellularLocation>
</comment>
<dbReference type="OrthoDB" id="309640at2759"/>
<feature type="compositionally biased region" description="Polar residues" evidence="6">
    <location>
        <begin position="83"/>
        <end position="104"/>
    </location>
</feature>
<evidence type="ECO:0000256" key="3">
    <source>
        <dbReference type="ARBA" id="ARBA00023015"/>
    </source>
</evidence>
<dbReference type="Proteomes" id="UP000800036">
    <property type="component" value="Unassembled WGS sequence"/>
</dbReference>
<organism evidence="8 9">
    <name type="scientific">Bimuria novae-zelandiae CBS 107.79</name>
    <dbReference type="NCBI Taxonomy" id="1447943"/>
    <lineage>
        <taxon>Eukaryota</taxon>
        <taxon>Fungi</taxon>
        <taxon>Dikarya</taxon>
        <taxon>Ascomycota</taxon>
        <taxon>Pezizomycotina</taxon>
        <taxon>Dothideomycetes</taxon>
        <taxon>Pleosporomycetidae</taxon>
        <taxon>Pleosporales</taxon>
        <taxon>Massarineae</taxon>
        <taxon>Didymosphaeriaceae</taxon>
        <taxon>Bimuria</taxon>
    </lineage>
</organism>
<dbReference type="Pfam" id="PF00172">
    <property type="entry name" value="Zn_clus"/>
    <property type="match status" value="1"/>
</dbReference>
<dbReference type="EMBL" id="ML976671">
    <property type="protein sequence ID" value="KAF1975360.1"/>
    <property type="molecule type" value="Genomic_DNA"/>
</dbReference>
<evidence type="ECO:0000256" key="5">
    <source>
        <dbReference type="ARBA" id="ARBA00023242"/>
    </source>
</evidence>
<evidence type="ECO:0000256" key="6">
    <source>
        <dbReference type="SAM" id="MobiDB-lite"/>
    </source>
</evidence>